<dbReference type="Gene3D" id="3.30.70.1230">
    <property type="entry name" value="Nucleotide cyclase"/>
    <property type="match status" value="1"/>
</dbReference>
<dbReference type="GO" id="GO:0035556">
    <property type="term" value="P:intracellular signal transduction"/>
    <property type="evidence" value="ECO:0007669"/>
    <property type="project" value="InterPro"/>
</dbReference>
<comment type="similarity">
    <text evidence="1">Belongs to the adenylyl cyclase class-3 family.</text>
</comment>
<evidence type="ECO:0000256" key="1">
    <source>
        <dbReference type="ARBA" id="ARBA00005381"/>
    </source>
</evidence>
<comment type="caution">
    <text evidence="2">The sequence shown here is derived from an EMBL/GenBank/DDBJ whole genome shotgun (WGS) entry which is preliminary data.</text>
</comment>
<reference evidence="2 3" key="1">
    <citation type="submission" date="2018-11" db="EMBL/GenBank/DDBJ databases">
        <title>YIM 102482-1 draft genome.</title>
        <authorList>
            <person name="Li G."/>
            <person name="Jiang Y."/>
        </authorList>
    </citation>
    <scope>NUCLEOTIDE SEQUENCE [LARGE SCALE GENOMIC DNA]</scope>
    <source>
        <strain evidence="2 3">YIM 102482-1</strain>
    </source>
</reference>
<organism evidence="2 3">
    <name type="scientific">Gulosibacter macacae</name>
    <dbReference type="NCBI Taxonomy" id="2488791"/>
    <lineage>
        <taxon>Bacteria</taxon>
        <taxon>Bacillati</taxon>
        <taxon>Actinomycetota</taxon>
        <taxon>Actinomycetes</taxon>
        <taxon>Micrococcales</taxon>
        <taxon>Microbacteriaceae</taxon>
        <taxon>Gulosibacter</taxon>
    </lineage>
</organism>
<dbReference type="OrthoDB" id="9807521at2"/>
<evidence type="ECO:0000313" key="2">
    <source>
        <dbReference type="EMBL" id="RRJ85527.1"/>
    </source>
</evidence>
<proteinExistence type="inferred from homology"/>
<evidence type="ECO:0000313" key="3">
    <source>
        <dbReference type="Proteomes" id="UP000274391"/>
    </source>
</evidence>
<dbReference type="EMBL" id="RQVS01000033">
    <property type="protein sequence ID" value="RRJ85527.1"/>
    <property type="molecule type" value="Genomic_DNA"/>
</dbReference>
<dbReference type="SUPFAM" id="SSF55073">
    <property type="entry name" value="Nucleotide cyclase"/>
    <property type="match status" value="1"/>
</dbReference>
<dbReference type="AlphaFoldDB" id="A0A3P3VT82"/>
<dbReference type="InterPro" id="IPR050697">
    <property type="entry name" value="Adenylyl/Guanylyl_Cyclase_3/4"/>
</dbReference>
<dbReference type="Proteomes" id="UP000274391">
    <property type="component" value="Unassembled WGS sequence"/>
</dbReference>
<sequence length="276" mass="30781">MARQSNGLSNKLSRLRPALLLRTPATHGFSIQSQYSGGKMSTRMDEFEAKLKDILNTPWDAQDARVVPRTQDVKQKDGAKRVEATYLYADLADSTLLAKKFKVEFAARVVRSYLRIAVDCMRAKGGHIRSFDGDRVMGIFIGDRRRNDAVEAALNIQWVVDKSLNPLIKARLDKQSLSWHVSQRCGIDDGNTFIVRGGARDNSDLVSIGSAPNIAARLSSVRGESGHVTITSRVYNFLLDRNKTAKNGESMWKKRDESAVGPHIVTTYSSGWRRTP</sequence>
<keyword evidence="3" id="KW-1185">Reference proteome</keyword>
<dbReference type="InterPro" id="IPR001054">
    <property type="entry name" value="A/G_cyclase"/>
</dbReference>
<gene>
    <name evidence="2" type="ORF">EG850_13160</name>
</gene>
<dbReference type="GO" id="GO:0009190">
    <property type="term" value="P:cyclic nucleotide biosynthetic process"/>
    <property type="evidence" value="ECO:0007669"/>
    <property type="project" value="InterPro"/>
</dbReference>
<accession>A0A3P3VT82</accession>
<name>A0A3P3VT82_9MICO</name>
<dbReference type="PANTHER" id="PTHR43081">
    <property type="entry name" value="ADENYLATE CYCLASE, TERMINAL-DIFFERENTIATION SPECIFIC-RELATED"/>
    <property type="match status" value="1"/>
</dbReference>
<dbReference type="InterPro" id="IPR029787">
    <property type="entry name" value="Nucleotide_cyclase"/>
</dbReference>
<dbReference type="CDD" id="cd07302">
    <property type="entry name" value="CHD"/>
    <property type="match status" value="1"/>
</dbReference>
<dbReference type="PANTHER" id="PTHR43081:SF1">
    <property type="entry name" value="ADENYLATE CYCLASE, TERMINAL-DIFFERENTIATION SPECIFIC"/>
    <property type="match status" value="1"/>
</dbReference>
<protein>
    <submittedName>
        <fullName evidence="2">Adenylate/guanylate cyclase domain-containing protein</fullName>
    </submittedName>
</protein>
<dbReference type="GO" id="GO:0004016">
    <property type="term" value="F:adenylate cyclase activity"/>
    <property type="evidence" value="ECO:0007669"/>
    <property type="project" value="UniProtKB-ARBA"/>
</dbReference>